<accession>A0A0A9D0V6</accession>
<name>A0A0A9D0V6_ARUDO</name>
<proteinExistence type="predicted"/>
<feature type="region of interest" description="Disordered" evidence="1">
    <location>
        <begin position="1"/>
        <end position="21"/>
    </location>
</feature>
<dbReference type="AlphaFoldDB" id="A0A0A9D0V6"/>
<reference evidence="2" key="2">
    <citation type="journal article" date="2015" name="Data Brief">
        <title>Shoot transcriptome of the giant reed, Arundo donax.</title>
        <authorList>
            <person name="Barrero R.A."/>
            <person name="Guerrero F.D."/>
            <person name="Moolhuijzen P."/>
            <person name="Goolsby J.A."/>
            <person name="Tidwell J."/>
            <person name="Bellgard S.E."/>
            <person name="Bellgard M.I."/>
        </authorList>
    </citation>
    <scope>NUCLEOTIDE SEQUENCE</scope>
    <source>
        <tissue evidence="2">Shoot tissue taken approximately 20 cm above the soil surface</tissue>
    </source>
</reference>
<dbReference type="EMBL" id="GBRH01218620">
    <property type="protein sequence ID" value="JAD79275.1"/>
    <property type="molecule type" value="Transcribed_RNA"/>
</dbReference>
<protein>
    <submittedName>
        <fullName evidence="2">Uncharacterized protein</fullName>
    </submittedName>
</protein>
<sequence>MTDRASGRPSTDPGPPGTARSEACIHSVAGEVVVKYLVPANTNIFVMEGYSRETAASEVFSVCAAGSDREGCSTGTAAPNIFSLEAVGPISEGMKTQKVLLCSDCKRHSLVHDFHFSYGSIKSYL</sequence>
<evidence type="ECO:0000313" key="2">
    <source>
        <dbReference type="EMBL" id="JAD79275.1"/>
    </source>
</evidence>
<evidence type="ECO:0000256" key="1">
    <source>
        <dbReference type="SAM" id="MobiDB-lite"/>
    </source>
</evidence>
<reference evidence="2" key="1">
    <citation type="submission" date="2014-09" db="EMBL/GenBank/DDBJ databases">
        <authorList>
            <person name="Magalhaes I.L.F."/>
            <person name="Oliveira U."/>
            <person name="Santos F.R."/>
            <person name="Vidigal T.H.D.A."/>
            <person name="Brescovit A.D."/>
            <person name="Santos A.J."/>
        </authorList>
    </citation>
    <scope>NUCLEOTIDE SEQUENCE</scope>
    <source>
        <tissue evidence="2">Shoot tissue taken approximately 20 cm above the soil surface</tissue>
    </source>
</reference>
<organism evidence="2">
    <name type="scientific">Arundo donax</name>
    <name type="common">Giant reed</name>
    <name type="synonym">Donax arundinaceus</name>
    <dbReference type="NCBI Taxonomy" id="35708"/>
    <lineage>
        <taxon>Eukaryota</taxon>
        <taxon>Viridiplantae</taxon>
        <taxon>Streptophyta</taxon>
        <taxon>Embryophyta</taxon>
        <taxon>Tracheophyta</taxon>
        <taxon>Spermatophyta</taxon>
        <taxon>Magnoliopsida</taxon>
        <taxon>Liliopsida</taxon>
        <taxon>Poales</taxon>
        <taxon>Poaceae</taxon>
        <taxon>PACMAD clade</taxon>
        <taxon>Arundinoideae</taxon>
        <taxon>Arundineae</taxon>
        <taxon>Arundo</taxon>
    </lineage>
</organism>